<organism evidence="1 2">
    <name type="scientific">Gymnopus androsaceus JB14</name>
    <dbReference type="NCBI Taxonomy" id="1447944"/>
    <lineage>
        <taxon>Eukaryota</taxon>
        <taxon>Fungi</taxon>
        <taxon>Dikarya</taxon>
        <taxon>Basidiomycota</taxon>
        <taxon>Agaricomycotina</taxon>
        <taxon>Agaricomycetes</taxon>
        <taxon>Agaricomycetidae</taxon>
        <taxon>Agaricales</taxon>
        <taxon>Marasmiineae</taxon>
        <taxon>Omphalotaceae</taxon>
        <taxon>Gymnopus</taxon>
    </lineage>
</organism>
<reference evidence="1" key="1">
    <citation type="journal article" date="2019" name="Environ. Microbiol.">
        <title>Fungal ecological strategies reflected in gene transcription - a case study of two litter decomposers.</title>
        <authorList>
            <person name="Barbi F."/>
            <person name="Kohler A."/>
            <person name="Barry K."/>
            <person name="Baskaran P."/>
            <person name="Daum C."/>
            <person name="Fauchery L."/>
            <person name="Ihrmark K."/>
            <person name="Kuo A."/>
            <person name="LaButti K."/>
            <person name="Lipzen A."/>
            <person name="Morin E."/>
            <person name="Grigoriev I.V."/>
            <person name="Henrissat B."/>
            <person name="Lindahl B."/>
            <person name="Martin F."/>
        </authorList>
    </citation>
    <scope>NUCLEOTIDE SEQUENCE</scope>
    <source>
        <strain evidence="1">JB14</strain>
    </source>
</reference>
<dbReference type="Proteomes" id="UP000799118">
    <property type="component" value="Unassembled WGS sequence"/>
</dbReference>
<sequence length="211" mass="22931">MVTHKVPALQMCDRILVVDNGRIVEEGKYDELMQRRGVFATLASGGEWFGDSFYHIDVDSLKSSSAQEPLAGSPTTTTTALTALVQPSPPRLPQSQLPLLHLPWIRPPLGSQILERNLNSRSYCHRPLETCWILCQHHNPSVYSQIISVVDNLSEEDGASGKTSSTAKIVSNLKRSYFPPFSRVVSISAGLISRAAILALSSSCIGGADEG</sequence>
<evidence type="ECO:0000313" key="2">
    <source>
        <dbReference type="Proteomes" id="UP000799118"/>
    </source>
</evidence>
<name>A0A6A4GSG8_9AGAR</name>
<dbReference type="AlphaFoldDB" id="A0A6A4GSG8"/>
<dbReference type="EMBL" id="ML769729">
    <property type="protein sequence ID" value="KAE9388729.1"/>
    <property type="molecule type" value="Genomic_DNA"/>
</dbReference>
<dbReference type="Gene3D" id="3.40.50.300">
    <property type="entry name" value="P-loop containing nucleotide triphosphate hydrolases"/>
    <property type="match status" value="1"/>
</dbReference>
<evidence type="ECO:0008006" key="3">
    <source>
        <dbReference type="Google" id="ProtNLM"/>
    </source>
</evidence>
<dbReference type="OrthoDB" id="6500128at2759"/>
<protein>
    <recommendedName>
        <fullName evidence="3">P-loop containing nucleoside triphosphate hydrolase protein</fullName>
    </recommendedName>
</protein>
<gene>
    <name evidence="1" type="ORF">BT96DRAFT_1003907</name>
</gene>
<dbReference type="SUPFAM" id="SSF52540">
    <property type="entry name" value="P-loop containing nucleoside triphosphate hydrolases"/>
    <property type="match status" value="1"/>
</dbReference>
<accession>A0A6A4GSG8</accession>
<keyword evidence="2" id="KW-1185">Reference proteome</keyword>
<proteinExistence type="predicted"/>
<dbReference type="InterPro" id="IPR027417">
    <property type="entry name" value="P-loop_NTPase"/>
</dbReference>
<evidence type="ECO:0000313" key="1">
    <source>
        <dbReference type="EMBL" id="KAE9388729.1"/>
    </source>
</evidence>